<keyword evidence="2" id="KW-1185">Reference proteome</keyword>
<evidence type="ECO:0000313" key="2">
    <source>
        <dbReference type="Proteomes" id="UP001597326"/>
    </source>
</evidence>
<comment type="caution">
    <text evidence="1">The sequence shown here is derived from an EMBL/GenBank/DDBJ whole genome shotgun (WGS) entry which is preliminary data.</text>
</comment>
<gene>
    <name evidence="1" type="ORF">ACFSCS_14445</name>
</gene>
<protein>
    <recommendedName>
        <fullName evidence="3">Preprotein translocase subunit SecE</fullName>
    </recommendedName>
</protein>
<evidence type="ECO:0000313" key="1">
    <source>
        <dbReference type="EMBL" id="MFD1891371.1"/>
    </source>
</evidence>
<reference evidence="2" key="1">
    <citation type="journal article" date="2019" name="Int. J. Syst. Evol. Microbiol.">
        <title>The Global Catalogue of Microorganisms (GCM) 10K type strain sequencing project: providing services to taxonomists for standard genome sequencing and annotation.</title>
        <authorList>
            <consortium name="The Broad Institute Genomics Platform"/>
            <consortium name="The Broad Institute Genome Sequencing Center for Infectious Disease"/>
            <person name="Wu L."/>
            <person name="Ma J."/>
        </authorList>
    </citation>
    <scope>NUCLEOTIDE SEQUENCE [LARGE SCALE GENOMIC DNA]</scope>
    <source>
        <strain evidence="2">CAIM 431</strain>
    </source>
</reference>
<dbReference type="EMBL" id="JBHUFZ010000033">
    <property type="protein sequence ID" value="MFD1891371.1"/>
    <property type="molecule type" value="Genomic_DNA"/>
</dbReference>
<accession>A0ABW4RYH5</accession>
<name>A0ABW4RYH5_9ACTN</name>
<dbReference type="Proteomes" id="UP001597326">
    <property type="component" value="Unassembled WGS sequence"/>
</dbReference>
<evidence type="ECO:0008006" key="3">
    <source>
        <dbReference type="Google" id="ProtNLM"/>
    </source>
</evidence>
<organism evidence="1 2">
    <name type="scientific">Luteococcus peritonei</name>
    <dbReference type="NCBI Taxonomy" id="88874"/>
    <lineage>
        <taxon>Bacteria</taxon>
        <taxon>Bacillati</taxon>
        <taxon>Actinomycetota</taxon>
        <taxon>Actinomycetes</taxon>
        <taxon>Propionibacteriales</taxon>
        <taxon>Propionibacteriaceae</taxon>
        <taxon>Luteococcus</taxon>
    </lineage>
</organism>
<sequence length="70" mass="8039">MLRRPGRDFPNDPRVNLIKEYDMPEWAKKILWTLVIAFIIYYIATQPEEFAAGVKSVVNALGRLFSALAN</sequence>
<proteinExistence type="predicted"/>
<dbReference type="RefSeq" id="WP_343875732.1">
    <property type="nucleotide sequence ID" value="NZ_BAAAIX010000034.1"/>
</dbReference>